<feature type="compositionally biased region" description="Basic and acidic residues" evidence="2">
    <location>
        <begin position="502"/>
        <end position="513"/>
    </location>
</feature>
<sequence length="621" mass="67681">MQLDQDTSTVSPTTASSSPSCSGNGGEGESVKNKQHSPPTAASILTSPNDIIRENGRSFGVEDDDGDDGSVIEFADEGETDDDDNDEEAINECEDPRVSRRQRGEQSTSINQSANLLESTMAKGKNKRRYQSGKNVQQNQQQQQQHQGQKQSTKDNHLLELKQACNVTAEKINLEGDTKQPVTVVTANVVTQSAENVVKVHESDDSKVNHGEHNSKPEEPKVKIVNQNTAAPCVLTAGDVNGKNAEDHEDKNSIVPRSETVNNKPSLAEDRETPGDAGVSENPTLQTVTSPIPLTQTDTTLDVVGGNELLNSSLVVEPCPTAELHSSTDTESHEIKDGPREPTASSETVTSEHVTSSNEEMGQQPSKPSEPLNNNCRRSITPNRQSPPTLVIQHPPQQQPHLTVPAKIEDAARDDISDDRDVFYEAKESLSPGTPAAATASLDQTEPLQTAIQATTKEASPLKAIIVSTNQTEIIATKPPNLIEFKYNSSDDSSATKLQNGHHKEAEKEESKRRSQSLPILGNGPTLIAEDTISLPDVVQPSNADKATKPFNTVDKLNSEMKELVNQESRYSAKLEDAEKRASEAETKVFELRRRLDEVERDASLKECNIEREFTDLPLSY</sequence>
<evidence type="ECO:0000313" key="3">
    <source>
        <dbReference type="EMBL" id="EDS38461.1"/>
    </source>
</evidence>
<feature type="compositionally biased region" description="Low complexity" evidence="2">
    <location>
        <begin position="132"/>
        <end position="151"/>
    </location>
</feature>
<evidence type="ECO:0000256" key="1">
    <source>
        <dbReference type="SAM" id="Coils"/>
    </source>
</evidence>
<proteinExistence type="predicted"/>
<feature type="compositionally biased region" description="Basic and acidic residues" evidence="2">
    <location>
        <begin position="198"/>
        <end position="222"/>
    </location>
</feature>
<organism>
    <name type="scientific">Culex quinquefasciatus</name>
    <name type="common">Southern house mosquito</name>
    <name type="synonym">Culex pungens</name>
    <dbReference type="NCBI Taxonomy" id="7176"/>
    <lineage>
        <taxon>Eukaryota</taxon>
        <taxon>Metazoa</taxon>
        <taxon>Ecdysozoa</taxon>
        <taxon>Arthropoda</taxon>
        <taxon>Hexapoda</taxon>
        <taxon>Insecta</taxon>
        <taxon>Pterygota</taxon>
        <taxon>Neoptera</taxon>
        <taxon>Endopterygota</taxon>
        <taxon>Diptera</taxon>
        <taxon>Nematocera</taxon>
        <taxon>Culicoidea</taxon>
        <taxon>Culicidae</taxon>
        <taxon>Culicinae</taxon>
        <taxon>Culicini</taxon>
        <taxon>Culex</taxon>
        <taxon>Culex</taxon>
    </lineage>
</organism>
<accession>B0W7Z9</accession>
<feature type="region of interest" description="Disordered" evidence="2">
    <location>
        <begin position="238"/>
        <end position="299"/>
    </location>
</feature>
<feature type="compositionally biased region" description="Basic and acidic residues" evidence="2">
    <location>
        <begin position="94"/>
        <end position="104"/>
    </location>
</feature>
<dbReference type="STRING" id="7176.B0W7Z9"/>
<gene>
    <name evidence="4" type="primary">6034533</name>
    <name evidence="3" type="ORF">CpipJ_CPIJ003388</name>
</gene>
<keyword evidence="1" id="KW-0175">Coiled coil</keyword>
<dbReference type="KEGG" id="cqu:CpipJ_CPIJ003388"/>
<dbReference type="eggNOG" id="ENOG502RTF9">
    <property type="taxonomic scope" value="Eukaryota"/>
</dbReference>
<dbReference type="Proteomes" id="UP000002320">
    <property type="component" value="Unassembled WGS sequence"/>
</dbReference>
<feature type="coiled-coil region" evidence="1">
    <location>
        <begin position="554"/>
        <end position="602"/>
    </location>
</feature>
<feature type="compositionally biased region" description="Polar residues" evidence="2">
    <location>
        <begin position="281"/>
        <end position="299"/>
    </location>
</feature>
<feature type="compositionally biased region" description="Acidic residues" evidence="2">
    <location>
        <begin position="61"/>
        <end position="93"/>
    </location>
</feature>
<dbReference type="HOGENOM" id="CLU_440236_0_0_1"/>
<feature type="region of interest" description="Disordered" evidence="2">
    <location>
        <begin position="318"/>
        <end position="403"/>
    </location>
</feature>
<reference evidence="4" key="2">
    <citation type="submission" date="2021-02" db="UniProtKB">
        <authorList>
            <consortium name="EnsemblMetazoa"/>
        </authorList>
    </citation>
    <scope>IDENTIFICATION</scope>
    <source>
        <strain evidence="4">JHB</strain>
    </source>
</reference>
<feature type="compositionally biased region" description="Polar residues" evidence="2">
    <location>
        <begin position="105"/>
        <end position="118"/>
    </location>
</feature>
<feature type="compositionally biased region" description="Low complexity" evidence="2">
    <location>
        <begin position="343"/>
        <end position="360"/>
    </location>
</feature>
<feature type="region of interest" description="Disordered" evidence="2">
    <location>
        <begin position="487"/>
        <end position="525"/>
    </location>
</feature>
<dbReference type="OrthoDB" id="75801at2759"/>
<feature type="compositionally biased region" description="Basic and acidic residues" evidence="2">
    <location>
        <begin position="326"/>
        <end position="340"/>
    </location>
</feature>
<evidence type="ECO:0000313" key="5">
    <source>
        <dbReference type="Proteomes" id="UP000002320"/>
    </source>
</evidence>
<feature type="region of interest" description="Disordered" evidence="2">
    <location>
        <begin position="1"/>
        <end position="157"/>
    </location>
</feature>
<feature type="compositionally biased region" description="Polar residues" evidence="2">
    <location>
        <begin position="36"/>
        <end position="49"/>
    </location>
</feature>
<feature type="compositionally biased region" description="Polar residues" evidence="2">
    <location>
        <begin position="487"/>
        <end position="499"/>
    </location>
</feature>
<evidence type="ECO:0000256" key="2">
    <source>
        <dbReference type="SAM" id="MobiDB-lite"/>
    </source>
</evidence>
<dbReference type="EnsemblMetazoa" id="CPIJ003388-RA">
    <property type="protein sequence ID" value="CPIJ003388-PA"/>
    <property type="gene ID" value="CPIJ003388"/>
</dbReference>
<keyword evidence="5" id="KW-1185">Reference proteome</keyword>
<feature type="compositionally biased region" description="Low complexity" evidence="2">
    <location>
        <begin position="7"/>
        <end position="22"/>
    </location>
</feature>
<protein>
    <submittedName>
        <fullName evidence="3 4">Uncharacterized protein</fullName>
    </submittedName>
</protein>
<evidence type="ECO:0000313" key="4">
    <source>
        <dbReference type="EnsemblMetazoa" id="CPIJ003388-PA"/>
    </source>
</evidence>
<dbReference type="InParanoid" id="B0W7Z9"/>
<dbReference type="EMBL" id="DS231856">
    <property type="protein sequence ID" value="EDS38461.1"/>
    <property type="molecule type" value="Genomic_DNA"/>
</dbReference>
<reference evidence="3" key="1">
    <citation type="submission" date="2007-03" db="EMBL/GenBank/DDBJ databases">
        <title>Annotation of Culex pipiens quinquefasciatus.</title>
        <authorList>
            <consortium name="The Broad Institute Genome Sequencing Platform"/>
            <person name="Atkinson P.W."/>
            <person name="Hemingway J."/>
            <person name="Christensen B.M."/>
            <person name="Higgs S."/>
            <person name="Kodira C."/>
            <person name="Hannick L."/>
            <person name="Megy K."/>
            <person name="O'Leary S."/>
            <person name="Pearson M."/>
            <person name="Haas B.J."/>
            <person name="Mauceli E."/>
            <person name="Wortman J.R."/>
            <person name="Lee N.H."/>
            <person name="Guigo R."/>
            <person name="Stanke M."/>
            <person name="Alvarado L."/>
            <person name="Amedeo P."/>
            <person name="Antoine C.H."/>
            <person name="Arensburger P."/>
            <person name="Bidwell S.L."/>
            <person name="Crawford M."/>
            <person name="Camaro F."/>
            <person name="Devon K."/>
            <person name="Engels R."/>
            <person name="Hammond M."/>
            <person name="Howarth C."/>
            <person name="Koehrsen M."/>
            <person name="Lawson D."/>
            <person name="Montgomery P."/>
            <person name="Nene V."/>
            <person name="Nusbaum C."/>
            <person name="Puiu D."/>
            <person name="Romero-Severson J."/>
            <person name="Severson D.W."/>
            <person name="Shumway M."/>
            <person name="Sisk P."/>
            <person name="Stolte C."/>
            <person name="Zeng Q."/>
            <person name="Eisenstadt E."/>
            <person name="Fraser-Liggett C."/>
            <person name="Strausberg R."/>
            <person name="Galagan J."/>
            <person name="Birren B."/>
            <person name="Collins F.H."/>
        </authorList>
    </citation>
    <scope>NUCLEOTIDE SEQUENCE [LARGE SCALE GENOMIC DNA]</scope>
    <source>
        <strain evidence="3">JHB</strain>
    </source>
</reference>
<dbReference type="VEuPathDB" id="VectorBase:CPIJ003388"/>
<name>B0W7Z9_CULQU</name>
<dbReference type="AlphaFoldDB" id="B0W7Z9"/>
<feature type="region of interest" description="Disordered" evidence="2">
    <location>
        <begin position="196"/>
        <end position="222"/>
    </location>
</feature>
<dbReference type="OMA" id="TESHEIK"/>
<feature type="compositionally biased region" description="Polar residues" evidence="2">
    <location>
        <begin position="361"/>
        <end position="388"/>
    </location>
</feature>
<dbReference type="VEuPathDB" id="VectorBase:CQUJHB002491"/>